<gene>
    <name evidence="8" type="ORF">BOX37_20015</name>
</gene>
<dbReference type="AlphaFoldDB" id="A0A1J0W2K0"/>
<dbReference type="PANTHER" id="PTHR43350:SF2">
    <property type="entry name" value="GROES-LIKE ZINC-BINDING ALCOHOL DEHYDROGENASE FAMILY PROTEIN"/>
    <property type="match status" value="1"/>
</dbReference>
<feature type="domain" description="Enoyl reductase (ER)" evidence="7">
    <location>
        <begin position="12"/>
        <end position="357"/>
    </location>
</feature>
<keyword evidence="5" id="KW-0560">Oxidoreductase</keyword>
<dbReference type="OrthoDB" id="334894at2"/>
<evidence type="ECO:0000259" key="7">
    <source>
        <dbReference type="SMART" id="SM00829"/>
    </source>
</evidence>
<dbReference type="PROSITE" id="PS00059">
    <property type="entry name" value="ADH_ZINC"/>
    <property type="match status" value="1"/>
</dbReference>
<comment type="cofactor">
    <cofactor evidence="1 6">
        <name>Zn(2+)</name>
        <dbReference type="ChEBI" id="CHEBI:29105"/>
    </cofactor>
</comment>
<dbReference type="InterPro" id="IPR013154">
    <property type="entry name" value="ADH-like_N"/>
</dbReference>
<dbReference type="Proteomes" id="UP000183810">
    <property type="component" value="Chromosome"/>
</dbReference>
<evidence type="ECO:0000256" key="2">
    <source>
        <dbReference type="ARBA" id="ARBA00008072"/>
    </source>
</evidence>
<dbReference type="RefSeq" id="WP_071931697.1">
    <property type="nucleotide sequence ID" value="NZ_CP018082.1"/>
</dbReference>
<dbReference type="CDD" id="cd08278">
    <property type="entry name" value="benzyl_alcohol_DH"/>
    <property type="match status" value="1"/>
</dbReference>
<dbReference type="Pfam" id="PF00107">
    <property type="entry name" value="ADH_zinc_N"/>
    <property type="match status" value="1"/>
</dbReference>
<dbReference type="Gene3D" id="3.40.50.720">
    <property type="entry name" value="NAD(P)-binding Rossmann-like Domain"/>
    <property type="match status" value="1"/>
</dbReference>
<dbReference type="KEGG" id="nsl:BOX37_20015"/>
<dbReference type="SUPFAM" id="SSF50129">
    <property type="entry name" value="GroES-like"/>
    <property type="match status" value="1"/>
</dbReference>
<keyword evidence="9" id="KW-1185">Reference proteome</keyword>
<dbReference type="Gene3D" id="3.90.180.10">
    <property type="entry name" value="Medium-chain alcohol dehydrogenases, catalytic domain"/>
    <property type="match status" value="1"/>
</dbReference>
<comment type="similarity">
    <text evidence="2 6">Belongs to the zinc-containing alcohol dehydrogenase family.</text>
</comment>
<dbReference type="InterPro" id="IPR011032">
    <property type="entry name" value="GroES-like_sf"/>
</dbReference>
<evidence type="ECO:0000313" key="9">
    <source>
        <dbReference type="Proteomes" id="UP000183810"/>
    </source>
</evidence>
<dbReference type="InterPro" id="IPR036291">
    <property type="entry name" value="NAD(P)-bd_dom_sf"/>
</dbReference>
<evidence type="ECO:0000256" key="5">
    <source>
        <dbReference type="ARBA" id="ARBA00023002"/>
    </source>
</evidence>
<dbReference type="InterPro" id="IPR013149">
    <property type="entry name" value="ADH-like_C"/>
</dbReference>
<dbReference type="InterPro" id="IPR002328">
    <property type="entry name" value="ADH_Zn_CS"/>
</dbReference>
<dbReference type="GO" id="GO:0008270">
    <property type="term" value="F:zinc ion binding"/>
    <property type="evidence" value="ECO:0007669"/>
    <property type="project" value="InterPro"/>
</dbReference>
<evidence type="ECO:0000256" key="3">
    <source>
        <dbReference type="ARBA" id="ARBA00022723"/>
    </source>
</evidence>
<dbReference type="EMBL" id="CP018082">
    <property type="protein sequence ID" value="APE38532.1"/>
    <property type="molecule type" value="Genomic_DNA"/>
</dbReference>
<reference evidence="8" key="1">
    <citation type="submission" date="2016-11" db="EMBL/GenBank/DDBJ databases">
        <authorList>
            <person name="Jaros S."/>
            <person name="Januszkiewicz K."/>
            <person name="Wedrychowicz H."/>
        </authorList>
    </citation>
    <scope>NUCLEOTIDE SEQUENCE [LARGE SCALE GENOMIC DNA]</scope>
    <source>
        <strain evidence="8">Y48</strain>
    </source>
</reference>
<evidence type="ECO:0000256" key="4">
    <source>
        <dbReference type="ARBA" id="ARBA00022833"/>
    </source>
</evidence>
<evidence type="ECO:0000256" key="1">
    <source>
        <dbReference type="ARBA" id="ARBA00001947"/>
    </source>
</evidence>
<dbReference type="SMART" id="SM00829">
    <property type="entry name" value="PKS_ER"/>
    <property type="match status" value="1"/>
</dbReference>
<keyword evidence="4 6" id="KW-0862">Zinc</keyword>
<dbReference type="SUPFAM" id="SSF51735">
    <property type="entry name" value="NAD(P)-binding Rossmann-fold domains"/>
    <property type="match status" value="1"/>
</dbReference>
<accession>A0A1J0W2K0</accession>
<sequence>MPIDSLAAVARAAADNFSWENVILDDPGPGEVLVRLVAAGVCHTDLSVLAGRLPTPLPAVLGHEGAGVVEAVGAGVTTAAVGDRVVLSFASCGACARCRTGRPTQCPTYFPLNFGARRPDGTTPLRDRSGQPIGGLFFGQSSLAQYAVASQHSVVPVVVEDDDELAVLAPIGCGIQTGAGAVLNLLRPQPGSRVAVVGAGAVGLSAVMAARLCGASEIVAVDRIPARLGLARELGATATTTDAGELRDFDFIIETTGVASLLEGALGQIRAGGTVAIVGAPAAGTRVAVDVNAMIDGRTLLGVTEGGSDRITFIPALIELYRGGRLPLDRLVRFYPPTELQRAVDDTRAGITVKPVIRFEAP</sequence>
<evidence type="ECO:0000313" key="8">
    <source>
        <dbReference type="EMBL" id="APE38532.1"/>
    </source>
</evidence>
<organism evidence="8 9">
    <name type="scientific">Nocardia mangyaensis</name>
    <dbReference type="NCBI Taxonomy" id="2213200"/>
    <lineage>
        <taxon>Bacteria</taxon>
        <taxon>Bacillati</taxon>
        <taxon>Actinomycetota</taxon>
        <taxon>Actinomycetes</taxon>
        <taxon>Mycobacteriales</taxon>
        <taxon>Nocardiaceae</taxon>
        <taxon>Nocardia</taxon>
    </lineage>
</organism>
<evidence type="ECO:0000256" key="6">
    <source>
        <dbReference type="RuleBase" id="RU361277"/>
    </source>
</evidence>
<protein>
    <submittedName>
        <fullName evidence="8">Alcohol dehydrogenase</fullName>
    </submittedName>
</protein>
<name>A0A1J0W2K0_9NOCA</name>
<dbReference type="Pfam" id="PF08240">
    <property type="entry name" value="ADH_N"/>
    <property type="match status" value="1"/>
</dbReference>
<dbReference type="GO" id="GO:0016491">
    <property type="term" value="F:oxidoreductase activity"/>
    <property type="evidence" value="ECO:0007669"/>
    <property type="project" value="UniProtKB-KW"/>
</dbReference>
<dbReference type="InterPro" id="IPR020843">
    <property type="entry name" value="ER"/>
</dbReference>
<keyword evidence="3 6" id="KW-0479">Metal-binding</keyword>
<proteinExistence type="inferred from homology"/>
<dbReference type="PANTHER" id="PTHR43350">
    <property type="entry name" value="NAD-DEPENDENT ALCOHOL DEHYDROGENASE"/>
    <property type="match status" value="1"/>
</dbReference>